<keyword evidence="2" id="KW-1185">Reference proteome</keyword>
<organism evidence="1 2">
    <name type="scientific">Pangasianodon gigas</name>
    <name type="common">Mekong giant catfish</name>
    <name type="synonym">Pangasius gigas</name>
    <dbReference type="NCBI Taxonomy" id="30993"/>
    <lineage>
        <taxon>Eukaryota</taxon>
        <taxon>Metazoa</taxon>
        <taxon>Chordata</taxon>
        <taxon>Craniata</taxon>
        <taxon>Vertebrata</taxon>
        <taxon>Euteleostomi</taxon>
        <taxon>Actinopterygii</taxon>
        <taxon>Neopterygii</taxon>
        <taxon>Teleostei</taxon>
        <taxon>Ostariophysi</taxon>
        <taxon>Siluriformes</taxon>
        <taxon>Pangasiidae</taxon>
        <taxon>Pangasianodon</taxon>
    </lineage>
</organism>
<reference evidence="1 2" key="1">
    <citation type="journal article" date="2022" name="bioRxiv">
        <title>An ancient truncated duplication of the anti-Mullerian hormone receptor type 2 gene is a potential conserved master sex determinant in the Pangasiidae catfish family.</title>
        <authorList>
            <person name="Wen M."/>
            <person name="Pan Q."/>
            <person name="Jouanno E."/>
            <person name="Montfort J."/>
            <person name="Zahm M."/>
            <person name="Cabau C."/>
            <person name="Klopp C."/>
            <person name="Iampietro C."/>
            <person name="Roques C."/>
            <person name="Bouchez O."/>
            <person name="Castinel A."/>
            <person name="Donnadieu C."/>
            <person name="Parrinello H."/>
            <person name="Poncet C."/>
            <person name="Belmonte E."/>
            <person name="Gautier V."/>
            <person name="Avarre J.-C."/>
            <person name="Dugue R."/>
            <person name="Gustiano R."/>
            <person name="Ha T.T.T."/>
            <person name="Campet M."/>
            <person name="Sriphairoj K."/>
            <person name="Ribolli J."/>
            <person name="de Almeida F.L."/>
            <person name="Desvignes T."/>
            <person name="Postlethwait J.H."/>
            <person name="Bucao C.F."/>
            <person name="Robinson-Rechavi M."/>
            <person name="Bobe J."/>
            <person name="Herpin A."/>
            <person name="Guiguen Y."/>
        </authorList>
    </citation>
    <scope>NUCLEOTIDE SEQUENCE [LARGE SCALE GENOMIC DNA]</scope>
    <source>
        <strain evidence="1">YG-Dec2019</strain>
    </source>
</reference>
<name>A0ACC5X534_PANGG</name>
<dbReference type="Proteomes" id="UP000829447">
    <property type="component" value="Linkage Group LG14"/>
</dbReference>
<dbReference type="EMBL" id="CM040467">
    <property type="protein sequence ID" value="MCI4386252.1"/>
    <property type="molecule type" value="Genomic_DNA"/>
</dbReference>
<protein>
    <submittedName>
        <fullName evidence="1">Uncharacterized protein</fullName>
    </submittedName>
</protein>
<comment type="caution">
    <text evidence="1">The sequence shown here is derived from an EMBL/GenBank/DDBJ whole genome shotgun (WGS) entry which is preliminary data.</text>
</comment>
<gene>
    <name evidence="1" type="ORF">PGIGA_G00060150</name>
</gene>
<evidence type="ECO:0000313" key="1">
    <source>
        <dbReference type="EMBL" id="MCI4386252.1"/>
    </source>
</evidence>
<sequence length="304" mass="34842">METLHKKKSFLLNTLSTDASIILQYVLKDNIITSHDYDNLNQPKYAQERIIINLLDNVMSKGDEACHKFLKLLQREDLQETFPQLKKLFIPDETSQKKVRPATASDEIHEYKMSSEPRGVCLIISNMTFGSPLEYRHGSEMDEESLKEVFEWLGLTVEVHRNQTAEQMKAILRTHGQKHHEGDCFVCCILTHGTTDGVYGTDGGIVTGKDIFSLFSGTSCPSLINKPKVFLIQACLGKLHQQAVKPGQEQTLQTYDEIRIPVDEDFLVVQLPDEPYYRRYSWRNTMGSRSIRLLCHTLKIYCPE</sequence>
<evidence type="ECO:0000313" key="2">
    <source>
        <dbReference type="Proteomes" id="UP000829447"/>
    </source>
</evidence>
<proteinExistence type="predicted"/>
<accession>A0ACC5X534</accession>